<protein>
    <submittedName>
        <fullName evidence="1">Uncharacterized protein</fullName>
    </submittedName>
</protein>
<comment type="caution">
    <text evidence="1">The sequence shown here is derived from an EMBL/GenBank/DDBJ whole genome shotgun (WGS) entry which is preliminary data.</text>
</comment>
<reference evidence="1 2" key="1">
    <citation type="submission" date="2024-06" db="EMBL/GenBank/DDBJ databases">
        <title>Sorghum-associated microbial communities from plants grown in Nebraska, USA.</title>
        <authorList>
            <person name="Schachtman D."/>
        </authorList>
    </citation>
    <scope>NUCLEOTIDE SEQUENCE [LARGE SCALE GENOMIC DNA]</scope>
    <source>
        <strain evidence="1 2">1073</strain>
    </source>
</reference>
<dbReference type="RefSeq" id="WP_354016204.1">
    <property type="nucleotide sequence ID" value="NZ_JBEPMU010000015.1"/>
</dbReference>
<gene>
    <name evidence="1" type="ORF">ABIC75_004640</name>
</gene>
<dbReference type="InterPro" id="IPR029021">
    <property type="entry name" value="Prot-tyrosine_phosphatase-like"/>
</dbReference>
<proteinExistence type="predicted"/>
<organism evidence="1 2">
    <name type="scientific">Dyella japonica</name>
    <dbReference type="NCBI Taxonomy" id="231455"/>
    <lineage>
        <taxon>Bacteria</taxon>
        <taxon>Pseudomonadati</taxon>
        <taxon>Pseudomonadota</taxon>
        <taxon>Gammaproteobacteria</taxon>
        <taxon>Lysobacterales</taxon>
        <taxon>Rhodanobacteraceae</taxon>
        <taxon>Dyella</taxon>
    </lineage>
</organism>
<name>A0ABV2K1C1_9GAMM</name>
<evidence type="ECO:0000313" key="2">
    <source>
        <dbReference type="Proteomes" id="UP001549184"/>
    </source>
</evidence>
<dbReference type="Proteomes" id="UP001549184">
    <property type="component" value="Unassembled WGS sequence"/>
</dbReference>
<sequence>MSGQWARDLDTDLAAIKTWSATHLVTLIALEELGELGVTTLPEKYEPMD</sequence>
<keyword evidence="2" id="KW-1185">Reference proteome</keyword>
<dbReference type="EMBL" id="JBEPMU010000015">
    <property type="protein sequence ID" value="MET3654891.1"/>
    <property type="molecule type" value="Genomic_DNA"/>
</dbReference>
<dbReference type="Gene3D" id="3.90.190.10">
    <property type="entry name" value="Protein tyrosine phosphatase superfamily"/>
    <property type="match status" value="1"/>
</dbReference>
<evidence type="ECO:0000313" key="1">
    <source>
        <dbReference type="EMBL" id="MET3654891.1"/>
    </source>
</evidence>
<accession>A0ABV2K1C1</accession>